<gene>
    <name evidence="3" type="ORF">A2660_00650</name>
</gene>
<evidence type="ECO:0000256" key="2">
    <source>
        <dbReference type="SAM" id="Phobius"/>
    </source>
</evidence>
<organism evidence="3 4">
    <name type="scientific">Candidatus Doudnabacteria bacterium RIFCSPHIGHO2_01_FULL_45_18</name>
    <dbReference type="NCBI Taxonomy" id="1817823"/>
    <lineage>
        <taxon>Bacteria</taxon>
        <taxon>Candidatus Doudnaibacteriota</taxon>
    </lineage>
</organism>
<sequence>MDQNNLSNNDGNKIQSHPATQNAPEKSKKVWYILVSTILLIIAASVVAGYYFIKPESTNITQNDSQTQTTYDQEIAPKAGNALYKDMDRALAFEYLKDLFLTDKSAGKTRWPVITFEKPDLNVNFSQGSSVTLPLDTNSCPIDCIAFSAFLADSNSYTTGGYKEIVGGQGSFPKFISPAYIYQDETGSKTFKLNGLNATHFYAAGDIGETIEDRVYVTDSKVPSRIIYIVYREHVKSKQRLDSKALSGSMIKNLFDSQKYATYQALLSSIKTLPVDLNQLAVASSEELGISFKYPKYWGDFQAQSYTGALESPGLQGINLSFSSPLYAGQDPSGIRLEAHNKNSAAYVYEGPAQVWQYYGQSLDVACQNKAYLDPSNENQVKINECKLQTLPNSFKLVQFKGSLIYAPGLGDDPNVGKTTYFKGAILQTKSQKEPGMTIRFESMNSNFSDMEQVFDKIINSLAYIK</sequence>
<feature type="region of interest" description="Disordered" evidence="1">
    <location>
        <begin position="1"/>
        <end position="22"/>
    </location>
</feature>
<protein>
    <submittedName>
        <fullName evidence="3">Uncharacterized protein</fullName>
    </submittedName>
</protein>
<name>A0A1F5NS65_9BACT</name>
<feature type="transmembrane region" description="Helical" evidence="2">
    <location>
        <begin position="30"/>
        <end position="53"/>
    </location>
</feature>
<dbReference type="AlphaFoldDB" id="A0A1F5NS65"/>
<dbReference type="EMBL" id="MFEJ01000010">
    <property type="protein sequence ID" value="OGE80509.1"/>
    <property type="molecule type" value="Genomic_DNA"/>
</dbReference>
<evidence type="ECO:0000313" key="4">
    <source>
        <dbReference type="Proteomes" id="UP000176233"/>
    </source>
</evidence>
<comment type="caution">
    <text evidence="3">The sequence shown here is derived from an EMBL/GenBank/DDBJ whole genome shotgun (WGS) entry which is preliminary data.</text>
</comment>
<proteinExistence type="predicted"/>
<keyword evidence="2" id="KW-1133">Transmembrane helix</keyword>
<evidence type="ECO:0000313" key="3">
    <source>
        <dbReference type="EMBL" id="OGE80509.1"/>
    </source>
</evidence>
<dbReference type="Proteomes" id="UP000176233">
    <property type="component" value="Unassembled WGS sequence"/>
</dbReference>
<evidence type="ECO:0000256" key="1">
    <source>
        <dbReference type="SAM" id="MobiDB-lite"/>
    </source>
</evidence>
<reference evidence="3 4" key="1">
    <citation type="journal article" date="2016" name="Nat. Commun.">
        <title>Thousands of microbial genomes shed light on interconnected biogeochemical processes in an aquifer system.</title>
        <authorList>
            <person name="Anantharaman K."/>
            <person name="Brown C.T."/>
            <person name="Hug L.A."/>
            <person name="Sharon I."/>
            <person name="Castelle C.J."/>
            <person name="Probst A.J."/>
            <person name="Thomas B.C."/>
            <person name="Singh A."/>
            <person name="Wilkins M.J."/>
            <person name="Karaoz U."/>
            <person name="Brodie E.L."/>
            <person name="Williams K.H."/>
            <person name="Hubbard S.S."/>
            <person name="Banfield J.F."/>
        </authorList>
    </citation>
    <scope>NUCLEOTIDE SEQUENCE [LARGE SCALE GENOMIC DNA]</scope>
</reference>
<keyword evidence="2" id="KW-0812">Transmembrane</keyword>
<accession>A0A1F5NS65</accession>
<keyword evidence="2" id="KW-0472">Membrane</keyword>